<dbReference type="PRINTS" id="PR00100">
    <property type="entry name" value="AOTCASE"/>
</dbReference>
<evidence type="ECO:0000256" key="3">
    <source>
        <dbReference type="ARBA" id="ARBA00013007"/>
    </source>
</evidence>
<feature type="binding site" evidence="7">
    <location>
        <position position="107"/>
    </location>
    <ligand>
        <name>carbamoyl phosphate</name>
        <dbReference type="ChEBI" id="CHEBI:58228"/>
    </ligand>
</feature>
<comment type="pathway">
    <text evidence="1">Amino-acid biosynthesis; L-arginine biosynthesis; L-arginine from L-ornithine and carbamoyl phosphate: step 1/3.</text>
</comment>
<dbReference type="EMBL" id="VBAK01000103">
    <property type="protein sequence ID" value="TMI91168.1"/>
    <property type="molecule type" value="Genomic_DNA"/>
</dbReference>
<dbReference type="GO" id="GO:0042450">
    <property type="term" value="P:L-arginine biosynthetic process via ornithine"/>
    <property type="evidence" value="ECO:0007669"/>
    <property type="project" value="UniProtKB-UniRule"/>
</dbReference>
<evidence type="ECO:0000256" key="7">
    <source>
        <dbReference type="HAMAP-Rule" id="MF_01109"/>
    </source>
</evidence>
<sequence length="309" mass="33635">MPTVRGRDFLSICDLDPDELRHVLDLAGELKARSRAGDRTAPLRGKVLALVFEKPSLRTHTTFEVGMLQLGGHTVYLGPQDIQMGTRESPPDVARNLERWVDGIAARTFAHSTLEALAEHARIPVLNALSDWEHPCQALAALLTVRERLGRIEGIRLAWIGDGNNTLRSLVLGGTRLGMSITMATPKEYRLDSETLVRARAAAAASGGAVEVTDDPAAAVREADVIYTDVWTSMGQEATADARRRVFQRYQVNAALLARAPSHAVVTHCLPAHRGEEITGEVLDGPRSAALDEAENRLHTQKALLAEVL</sequence>
<dbReference type="GO" id="GO:0005737">
    <property type="term" value="C:cytoplasm"/>
    <property type="evidence" value="ECO:0007669"/>
    <property type="project" value="UniProtKB-SubCell"/>
</dbReference>
<protein>
    <recommendedName>
        <fullName evidence="4 7">Ornithine carbamoyltransferase</fullName>
        <shortName evidence="7">OTCase</shortName>
        <ecNumber evidence="3 7">2.1.3.3</ecNumber>
    </recommendedName>
</protein>
<evidence type="ECO:0000256" key="1">
    <source>
        <dbReference type="ARBA" id="ARBA00004975"/>
    </source>
</evidence>
<dbReference type="InterPro" id="IPR002292">
    <property type="entry name" value="Orn/put_carbamltrans"/>
</dbReference>
<reference evidence="10 11" key="1">
    <citation type="journal article" date="2019" name="Nat. Microbiol.">
        <title>Mediterranean grassland soil C-N compound turnover is dependent on rainfall and depth, and is mediated by genomically divergent microorganisms.</title>
        <authorList>
            <person name="Diamond S."/>
            <person name="Andeer P.F."/>
            <person name="Li Z."/>
            <person name="Crits-Christoph A."/>
            <person name="Burstein D."/>
            <person name="Anantharaman K."/>
            <person name="Lane K.R."/>
            <person name="Thomas B.C."/>
            <person name="Pan C."/>
            <person name="Northen T.R."/>
            <person name="Banfield J.F."/>
        </authorList>
    </citation>
    <scope>NUCLEOTIDE SEQUENCE [LARGE SCALE GENOMIC DNA]</scope>
    <source>
        <strain evidence="10">NP_3</strain>
    </source>
</reference>
<dbReference type="GO" id="GO:0016597">
    <property type="term" value="F:amino acid binding"/>
    <property type="evidence" value="ECO:0007669"/>
    <property type="project" value="InterPro"/>
</dbReference>
<accession>A0A537K5V7</accession>
<dbReference type="InterPro" id="IPR006130">
    <property type="entry name" value="Asp/Orn_carbamoylTrfase"/>
</dbReference>
<keyword evidence="5 7" id="KW-0808">Transferase</keyword>
<comment type="similarity">
    <text evidence="2 7">Belongs to the aspartate/ornithine carbamoyltransferase superfamily. OTCase family.</text>
</comment>
<gene>
    <name evidence="10" type="primary">argF</name>
    <name evidence="10" type="ORF">E6H00_04700</name>
</gene>
<comment type="caution">
    <text evidence="10">The sequence shown here is derived from an EMBL/GenBank/DDBJ whole genome shotgun (WGS) entry which is preliminary data.</text>
</comment>
<feature type="domain" description="Aspartate/ornithine carbamoyltransferase carbamoyl-P binding" evidence="9">
    <location>
        <begin position="7"/>
        <end position="147"/>
    </location>
</feature>
<dbReference type="SUPFAM" id="SSF53671">
    <property type="entry name" value="Aspartate/ornithine carbamoyltransferase"/>
    <property type="match status" value="1"/>
</dbReference>
<dbReference type="InterPro" id="IPR036901">
    <property type="entry name" value="Asp/Orn_carbamoylTrfase_sf"/>
</dbReference>
<feature type="binding site" evidence="7">
    <location>
        <begin position="233"/>
        <end position="234"/>
    </location>
    <ligand>
        <name>L-ornithine</name>
        <dbReference type="ChEBI" id="CHEBI:46911"/>
    </ligand>
</feature>
<dbReference type="PANTHER" id="PTHR45753:SF3">
    <property type="entry name" value="ORNITHINE TRANSCARBAMYLASE, MITOCHONDRIAL"/>
    <property type="match status" value="1"/>
</dbReference>
<dbReference type="PANTHER" id="PTHR45753">
    <property type="entry name" value="ORNITHINE CARBAMOYLTRANSFERASE, MITOCHONDRIAL"/>
    <property type="match status" value="1"/>
</dbReference>
<comment type="caution">
    <text evidence="7">Lacks conserved residue(s) required for the propagation of feature annotation.</text>
</comment>
<feature type="binding site" evidence="7">
    <location>
        <position position="83"/>
    </location>
    <ligand>
        <name>carbamoyl phosphate</name>
        <dbReference type="ChEBI" id="CHEBI:58228"/>
    </ligand>
</feature>
<dbReference type="NCBIfam" id="NF001986">
    <property type="entry name" value="PRK00779.1"/>
    <property type="match status" value="1"/>
</dbReference>
<feature type="binding site" evidence="7">
    <location>
        <position position="297"/>
    </location>
    <ligand>
        <name>carbamoyl phosphate</name>
        <dbReference type="ChEBI" id="CHEBI:58228"/>
    </ligand>
</feature>
<evidence type="ECO:0000256" key="4">
    <source>
        <dbReference type="ARBA" id="ARBA00016634"/>
    </source>
</evidence>
<name>A0A537K5V7_9BACT</name>
<dbReference type="NCBIfam" id="TIGR00658">
    <property type="entry name" value="orni_carb_tr"/>
    <property type="match status" value="1"/>
</dbReference>
<dbReference type="AlphaFoldDB" id="A0A537K5V7"/>
<evidence type="ECO:0000256" key="2">
    <source>
        <dbReference type="ARBA" id="ARBA00007805"/>
    </source>
</evidence>
<dbReference type="Gene3D" id="3.40.50.1370">
    <property type="entry name" value="Aspartate/ornithine carbamoyltransferase"/>
    <property type="match status" value="2"/>
</dbReference>
<dbReference type="GO" id="GO:0004585">
    <property type="term" value="F:ornithine carbamoyltransferase activity"/>
    <property type="evidence" value="ECO:0007669"/>
    <property type="project" value="UniProtKB-UniRule"/>
</dbReference>
<evidence type="ECO:0000259" key="9">
    <source>
        <dbReference type="Pfam" id="PF02729"/>
    </source>
</evidence>
<organism evidence="10 11">
    <name type="scientific">Candidatus Segetimicrobium genomatis</name>
    <dbReference type="NCBI Taxonomy" id="2569760"/>
    <lineage>
        <taxon>Bacteria</taxon>
        <taxon>Bacillati</taxon>
        <taxon>Candidatus Sysuimicrobiota</taxon>
        <taxon>Candidatus Sysuimicrobiia</taxon>
        <taxon>Candidatus Sysuimicrobiales</taxon>
        <taxon>Candidatus Segetimicrobiaceae</taxon>
        <taxon>Candidatus Segetimicrobium</taxon>
    </lineage>
</organism>
<dbReference type="InterPro" id="IPR006131">
    <property type="entry name" value="Asp_carbamoyltransf_Asp/Orn-bd"/>
</dbReference>
<evidence type="ECO:0000313" key="10">
    <source>
        <dbReference type="EMBL" id="TMI91168.1"/>
    </source>
</evidence>
<feature type="domain" description="Aspartate/ornithine carbamoyltransferase Asp/Orn-binding" evidence="8">
    <location>
        <begin position="153"/>
        <end position="306"/>
    </location>
</feature>
<comment type="subcellular location">
    <subcellularLocation>
        <location evidence="7">Cytoplasm</location>
    </subcellularLocation>
</comment>
<keyword evidence="7" id="KW-0963">Cytoplasm</keyword>
<dbReference type="GO" id="GO:0019240">
    <property type="term" value="P:citrulline biosynthetic process"/>
    <property type="evidence" value="ECO:0007669"/>
    <property type="project" value="TreeGrafter"/>
</dbReference>
<feature type="binding site" evidence="7">
    <location>
        <begin position="134"/>
        <end position="137"/>
    </location>
    <ligand>
        <name>carbamoyl phosphate</name>
        <dbReference type="ChEBI" id="CHEBI:58228"/>
    </ligand>
</feature>
<evidence type="ECO:0000256" key="6">
    <source>
        <dbReference type="ARBA" id="ARBA00048772"/>
    </source>
</evidence>
<evidence type="ECO:0000259" key="8">
    <source>
        <dbReference type="Pfam" id="PF00185"/>
    </source>
</evidence>
<dbReference type="Pfam" id="PF02729">
    <property type="entry name" value="OTCace_N"/>
    <property type="match status" value="1"/>
</dbReference>
<dbReference type="Proteomes" id="UP000318509">
    <property type="component" value="Unassembled WGS sequence"/>
</dbReference>
<dbReference type="FunFam" id="3.40.50.1370:FF:000008">
    <property type="entry name" value="Ornithine carbamoyltransferase"/>
    <property type="match status" value="1"/>
</dbReference>
<evidence type="ECO:0000313" key="11">
    <source>
        <dbReference type="Proteomes" id="UP000318509"/>
    </source>
</evidence>
<dbReference type="InterPro" id="IPR006132">
    <property type="entry name" value="Asp/Orn_carbamoyltranf_P-bd"/>
</dbReference>
<feature type="binding site" evidence="7">
    <location>
        <begin position="269"/>
        <end position="270"/>
    </location>
    <ligand>
        <name>carbamoyl phosphate</name>
        <dbReference type="ChEBI" id="CHEBI:58228"/>
    </ligand>
</feature>
<dbReference type="Pfam" id="PF00185">
    <property type="entry name" value="OTCace"/>
    <property type="match status" value="1"/>
</dbReference>
<dbReference type="PRINTS" id="PR00102">
    <property type="entry name" value="OTCASE"/>
</dbReference>
<proteinExistence type="inferred from homology"/>
<dbReference type="EC" id="2.1.3.3" evidence="3 7"/>
<dbReference type="HAMAP" id="MF_01109">
    <property type="entry name" value="OTCase"/>
    <property type="match status" value="1"/>
</dbReference>
<evidence type="ECO:0000256" key="5">
    <source>
        <dbReference type="ARBA" id="ARBA00022679"/>
    </source>
</evidence>
<feature type="binding site" evidence="7">
    <location>
        <position position="165"/>
    </location>
    <ligand>
        <name>L-ornithine</name>
        <dbReference type="ChEBI" id="CHEBI:46911"/>
    </ligand>
</feature>
<comment type="catalytic activity">
    <reaction evidence="6 7">
        <text>carbamoyl phosphate + L-ornithine = L-citrulline + phosphate + H(+)</text>
        <dbReference type="Rhea" id="RHEA:19513"/>
        <dbReference type="ChEBI" id="CHEBI:15378"/>
        <dbReference type="ChEBI" id="CHEBI:43474"/>
        <dbReference type="ChEBI" id="CHEBI:46911"/>
        <dbReference type="ChEBI" id="CHEBI:57743"/>
        <dbReference type="ChEBI" id="CHEBI:58228"/>
        <dbReference type="EC" id="2.1.3.3"/>
    </reaction>
</comment>
<dbReference type="InterPro" id="IPR024904">
    <property type="entry name" value="OTCase_ArgI"/>
</dbReference>
<feature type="binding site" evidence="7">
    <location>
        <position position="229"/>
    </location>
    <ligand>
        <name>L-ornithine</name>
        <dbReference type="ChEBI" id="CHEBI:46911"/>
    </ligand>
</feature>